<evidence type="ECO:0000313" key="1">
    <source>
        <dbReference type="EMBL" id="PRZ41908.1"/>
    </source>
</evidence>
<accession>A0A2T1A0R0</accession>
<dbReference type="Proteomes" id="UP000237752">
    <property type="component" value="Unassembled WGS sequence"/>
</dbReference>
<gene>
    <name evidence="1" type="ORF">CLV47_10734</name>
</gene>
<name>A0A2T1A0R0_9ACTN</name>
<dbReference type="AlphaFoldDB" id="A0A2T1A0R0"/>
<protein>
    <submittedName>
        <fullName evidence="1">Uncharacterized protein</fullName>
    </submittedName>
</protein>
<dbReference type="RefSeq" id="WP_106348872.1">
    <property type="nucleotide sequence ID" value="NZ_PVUE01000007.1"/>
</dbReference>
<organism evidence="1 2">
    <name type="scientific">Antricoccus suffuscus</name>
    <dbReference type="NCBI Taxonomy" id="1629062"/>
    <lineage>
        <taxon>Bacteria</taxon>
        <taxon>Bacillati</taxon>
        <taxon>Actinomycetota</taxon>
        <taxon>Actinomycetes</taxon>
        <taxon>Geodermatophilales</taxon>
        <taxon>Antricoccaceae</taxon>
        <taxon>Antricoccus</taxon>
    </lineage>
</organism>
<proteinExistence type="predicted"/>
<evidence type="ECO:0000313" key="2">
    <source>
        <dbReference type="Proteomes" id="UP000237752"/>
    </source>
</evidence>
<comment type="caution">
    <text evidence="1">The sequence shown here is derived from an EMBL/GenBank/DDBJ whole genome shotgun (WGS) entry which is preliminary data.</text>
</comment>
<keyword evidence="2" id="KW-1185">Reference proteome</keyword>
<sequence length="88" mass="9478">MNYLERVALVSGASEVEAPATVALVSAQEAYEVFLVTDVSVRVPPGFAVLGTTDSVRVLTGPLAGTYRVTQVRPSRHHTRYMVARTTS</sequence>
<reference evidence="1 2" key="1">
    <citation type="submission" date="2018-03" db="EMBL/GenBank/DDBJ databases">
        <title>Genomic Encyclopedia of Archaeal and Bacterial Type Strains, Phase II (KMG-II): from individual species to whole genera.</title>
        <authorList>
            <person name="Goeker M."/>
        </authorList>
    </citation>
    <scope>NUCLEOTIDE SEQUENCE [LARGE SCALE GENOMIC DNA]</scope>
    <source>
        <strain evidence="1 2">DSM 100065</strain>
    </source>
</reference>
<dbReference type="EMBL" id="PVUE01000007">
    <property type="protein sequence ID" value="PRZ41908.1"/>
    <property type="molecule type" value="Genomic_DNA"/>
</dbReference>
<dbReference type="OrthoDB" id="9866836at2"/>